<proteinExistence type="predicted"/>
<sequence>MKFLMNKQSTPTFLLRKLSYKILGHLYKHGKDIYDKVVVCLQAFEFVFNGLGNAGHY</sequence>
<organism evidence="1 2">
    <name type="scientific">Candidatus Magnetobacterium bavaricum</name>
    <dbReference type="NCBI Taxonomy" id="29290"/>
    <lineage>
        <taxon>Bacteria</taxon>
        <taxon>Pseudomonadati</taxon>
        <taxon>Nitrospirota</taxon>
        <taxon>Thermodesulfovibrionia</taxon>
        <taxon>Thermodesulfovibrionales</taxon>
        <taxon>Candidatus Magnetobacteriaceae</taxon>
        <taxon>Candidatus Magnetobacterium</taxon>
    </lineage>
</organism>
<accession>A0A0F3H0C0</accession>
<gene>
    <name evidence="1" type="ORF">MBAV_000266</name>
</gene>
<comment type="caution">
    <text evidence="1">The sequence shown here is derived from an EMBL/GenBank/DDBJ whole genome shotgun (WGS) entry which is preliminary data.</text>
</comment>
<name>A0A0F3H0C0_9BACT</name>
<evidence type="ECO:0000313" key="1">
    <source>
        <dbReference type="EMBL" id="KJU87542.1"/>
    </source>
</evidence>
<dbReference type="Proteomes" id="UP000033423">
    <property type="component" value="Unassembled WGS sequence"/>
</dbReference>
<dbReference type="AlphaFoldDB" id="A0A0F3H0C0"/>
<protein>
    <submittedName>
        <fullName evidence="1">Uncharacterized protein</fullName>
    </submittedName>
</protein>
<dbReference type="EMBL" id="LACI01000124">
    <property type="protein sequence ID" value="KJU87542.1"/>
    <property type="molecule type" value="Genomic_DNA"/>
</dbReference>
<evidence type="ECO:0000313" key="2">
    <source>
        <dbReference type="Proteomes" id="UP000033423"/>
    </source>
</evidence>
<keyword evidence="2" id="KW-1185">Reference proteome</keyword>
<reference evidence="1 2" key="1">
    <citation type="submission" date="2015-02" db="EMBL/GenBank/DDBJ databases">
        <title>Single-cell genomics of uncultivated deep-branching MTB reveals a conserved set of magnetosome genes.</title>
        <authorList>
            <person name="Kolinko S."/>
            <person name="Richter M."/>
            <person name="Glockner F.O."/>
            <person name="Brachmann A."/>
            <person name="Schuler D."/>
        </authorList>
    </citation>
    <scope>NUCLEOTIDE SEQUENCE [LARGE SCALE GENOMIC DNA]</scope>
    <source>
        <strain evidence="1">TM-1</strain>
    </source>
</reference>